<feature type="compositionally biased region" description="Pro residues" evidence="1">
    <location>
        <begin position="1"/>
        <end position="15"/>
    </location>
</feature>
<name>A0A194YIG1_SORBI</name>
<evidence type="ECO:0000313" key="3">
    <source>
        <dbReference type="Proteomes" id="UP000000768"/>
    </source>
</evidence>
<feature type="region of interest" description="Disordered" evidence="1">
    <location>
        <begin position="45"/>
        <end position="100"/>
    </location>
</feature>
<dbReference type="Gramene" id="KXG19756">
    <property type="protein sequence ID" value="KXG19756"/>
    <property type="gene ID" value="SORBI_3010G111000"/>
</dbReference>
<reference evidence="2 3" key="1">
    <citation type="journal article" date="2009" name="Nature">
        <title>The Sorghum bicolor genome and the diversification of grasses.</title>
        <authorList>
            <person name="Paterson A.H."/>
            <person name="Bowers J.E."/>
            <person name="Bruggmann R."/>
            <person name="Dubchak I."/>
            <person name="Grimwood J."/>
            <person name="Gundlach H."/>
            <person name="Haberer G."/>
            <person name="Hellsten U."/>
            <person name="Mitros T."/>
            <person name="Poliakov A."/>
            <person name="Schmutz J."/>
            <person name="Spannagl M."/>
            <person name="Tang H."/>
            <person name="Wang X."/>
            <person name="Wicker T."/>
            <person name="Bharti A.K."/>
            <person name="Chapman J."/>
            <person name="Feltus F.A."/>
            <person name="Gowik U."/>
            <person name="Grigoriev I.V."/>
            <person name="Lyons E."/>
            <person name="Maher C.A."/>
            <person name="Martis M."/>
            <person name="Narechania A."/>
            <person name="Otillar R.P."/>
            <person name="Penning B.W."/>
            <person name="Salamov A.A."/>
            <person name="Wang Y."/>
            <person name="Zhang L."/>
            <person name="Carpita N.C."/>
            <person name="Freeling M."/>
            <person name="Gingle A.R."/>
            <person name="Hash C.T."/>
            <person name="Keller B."/>
            <person name="Klein P."/>
            <person name="Kresovich S."/>
            <person name="McCann M.C."/>
            <person name="Ming R."/>
            <person name="Peterson D.G."/>
            <person name="Mehboob-ur-Rahman"/>
            <person name="Ware D."/>
            <person name="Westhoff P."/>
            <person name="Mayer K.F."/>
            <person name="Messing J."/>
            <person name="Rokhsar D.S."/>
        </authorList>
    </citation>
    <scope>NUCLEOTIDE SEQUENCE [LARGE SCALE GENOMIC DNA]</scope>
    <source>
        <strain evidence="3">cv. BTx623</strain>
    </source>
</reference>
<dbReference type="InParanoid" id="A0A194YIG1"/>
<evidence type="ECO:0000256" key="1">
    <source>
        <dbReference type="SAM" id="MobiDB-lite"/>
    </source>
</evidence>
<keyword evidence="3" id="KW-1185">Reference proteome</keyword>
<dbReference type="Proteomes" id="UP000000768">
    <property type="component" value="Chromosome 10"/>
</dbReference>
<dbReference type="AlphaFoldDB" id="A0A194YIG1"/>
<accession>A0A194YIG1</accession>
<proteinExistence type="predicted"/>
<protein>
    <submittedName>
        <fullName evidence="2">Uncharacterized protein</fullName>
    </submittedName>
</protein>
<sequence length="100" mass="10862">MPPSLAIDPQPPVPSPGGCSPKVGSRCRKLDSCWVHACDAEMGGATPTLSTPIVSSFMPPAMRTTRMASERRRKMKEAGRRSEQSSYAEGNKFHAAMRNE</sequence>
<evidence type="ECO:0000313" key="2">
    <source>
        <dbReference type="EMBL" id="KXG19755.1"/>
    </source>
</evidence>
<organism evidence="2 3">
    <name type="scientific">Sorghum bicolor</name>
    <name type="common">Sorghum</name>
    <name type="synonym">Sorghum vulgare</name>
    <dbReference type="NCBI Taxonomy" id="4558"/>
    <lineage>
        <taxon>Eukaryota</taxon>
        <taxon>Viridiplantae</taxon>
        <taxon>Streptophyta</taxon>
        <taxon>Embryophyta</taxon>
        <taxon>Tracheophyta</taxon>
        <taxon>Spermatophyta</taxon>
        <taxon>Magnoliopsida</taxon>
        <taxon>Liliopsida</taxon>
        <taxon>Poales</taxon>
        <taxon>Poaceae</taxon>
        <taxon>PACMAD clade</taxon>
        <taxon>Panicoideae</taxon>
        <taxon>Andropogonodae</taxon>
        <taxon>Andropogoneae</taxon>
        <taxon>Sorghinae</taxon>
        <taxon>Sorghum</taxon>
    </lineage>
</organism>
<dbReference type="EMBL" id="CM000769">
    <property type="protein sequence ID" value="KXG19756.1"/>
    <property type="molecule type" value="Genomic_DNA"/>
</dbReference>
<reference evidence="3" key="3">
    <citation type="journal article" date="2018" name="Plant J.">
        <title>The Sorghum bicolor reference genome: improved assembly, gene annotations, a transcriptome atlas, and signatures of genome organization.</title>
        <authorList>
            <person name="McCormick R.F."/>
            <person name="Truong S.K."/>
            <person name="Sreedasyam A."/>
            <person name="Jenkins J."/>
            <person name="Shu S."/>
            <person name="Sims D."/>
            <person name="Kennedy M."/>
            <person name="Amirebrahimi M."/>
            <person name="Weers B.D."/>
            <person name="McKinley B."/>
            <person name="Mattison A."/>
            <person name="Morishige D.T."/>
            <person name="Grimwood J."/>
            <person name="Schmutz J."/>
            <person name="Mullet J.E."/>
        </authorList>
    </citation>
    <scope>NUCLEOTIDE SEQUENCE [LARGE SCALE GENOMIC DNA]</scope>
    <source>
        <strain evidence="3">cv. BTx623</strain>
    </source>
</reference>
<reference evidence="2" key="2">
    <citation type="submission" date="2017-02" db="EMBL/GenBank/DDBJ databases">
        <title>WGS assembly of Sorghum bicolor.</title>
        <authorList>
            <person name="Paterson A."/>
            <person name="Mullet J."/>
            <person name="Bowers J."/>
            <person name="Bruggmann R."/>
            <person name="Dubchak I."/>
            <person name="Grimwood J."/>
            <person name="Gundlach H."/>
            <person name="Haberer G."/>
            <person name="Hellsten U."/>
            <person name="Mitros T."/>
            <person name="Poliakov A."/>
            <person name="Schmutz J."/>
            <person name="Spannagl M."/>
            <person name="Tang H."/>
            <person name="Wang X."/>
            <person name="Wicker T."/>
            <person name="Bharti A."/>
            <person name="Chapman J."/>
            <person name="Feltus F."/>
            <person name="Gowik U."/>
            <person name="Grigoriev I."/>
            <person name="Lyons E."/>
            <person name="Maher C."/>
            <person name="Martis M."/>
            <person name="Narechania A."/>
            <person name="Otillar R."/>
            <person name="Penning B."/>
            <person name="Salamov A."/>
            <person name="Wang Y."/>
            <person name="Zhang L."/>
            <person name="Carpita N."/>
            <person name="Freeling M."/>
            <person name="Gingle A."/>
            <person name="Hash C."/>
            <person name="Keller B."/>
            <person name="Klein P."/>
            <person name="Kresovich S."/>
            <person name="Mccann M."/>
            <person name="Ming R."/>
            <person name="Peterson D."/>
            <person name="Rahman M."/>
            <person name="Ware D."/>
            <person name="Westhoff P."/>
            <person name="Mayer K."/>
            <person name="Messing J."/>
            <person name="Sims D."/>
            <person name="Jenkins J."/>
            <person name="Shu S."/>
            <person name="Rokhsar D."/>
        </authorList>
    </citation>
    <scope>NUCLEOTIDE SEQUENCE</scope>
</reference>
<dbReference type="Gramene" id="KXG19755">
    <property type="protein sequence ID" value="KXG19755"/>
    <property type="gene ID" value="SORBI_3010G111000"/>
</dbReference>
<gene>
    <name evidence="2" type="ORF">SORBI_3010G111000</name>
</gene>
<feature type="region of interest" description="Disordered" evidence="1">
    <location>
        <begin position="1"/>
        <end position="22"/>
    </location>
</feature>
<dbReference type="EMBL" id="CM000769">
    <property type="protein sequence ID" value="KXG19755.1"/>
    <property type="molecule type" value="Genomic_DNA"/>
</dbReference>